<proteinExistence type="predicted"/>
<dbReference type="EMBL" id="CP054926">
    <property type="protein sequence ID" value="QKW47239.1"/>
    <property type="molecule type" value="Genomic_DNA"/>
</dbReference>
<evidence type="ECO:0000313" key="1">
    <source>
        <dbReference type="EMBL" id="QKW47239.1"/>
    </source>
</evidence>
<dbReference type="AlphaFoldDB" id="A0A7H8MYK7"/>
<protein>
    <submittedName>
        <fullName evidence="1">Uncharacterized protein</fullName>
    </submittedName>
</protein>
<accession>A0A7H8MYK7</accession>
<sequence>MGAFTLTEDAIDGRTGCYGTDGYDDIEEGTSVTVYDGAGDITATGILGTSTYAGGLCVFDIAIDDVPTGEKFYQVEVSHRGKVHLTADEAEAGKLSVSLG</sequence>
<gene>
    <name evidence="1" type="ORF">HUT09_03675</name>
</gene>
<dbReference type="Proteomes" id="UP000509345">
    <property type="component" value="Chromosome"/>
</dbReference>
<evidence type="ECO:0000313" key="2">
    <source>
        <dbReference type="Proteomes" id="UP000509345"/>
    </source>
</evidence>
<organism evidence="1 2">
    <name type="scientific">Streptomyces microflavus</name>
    <name type="common">Streptomyces lipmanii</name>
    <dbReference type="NCBI Taxonomy" id="1919"/>
    <lineage>
        <taxon>Bacteria</taxon>
        <taxon>Bacillati</taxon>
        <taxon>Actinomycetota</taxon>
        <taxon>Actinomycetes</taxon>
        <taxon>Kitasatosporales</taxon>
        <taxon>Streptomycetaceae</taxon>
        <taxon>Streptomyces</taxon>
    </lineage>
</organism>
<name>A0A7H8MYK7_STRMI</name>
<reference evidence="1 2" key="1">
    <citation type="submission" date="2020-06" db="EMBL/GenBank/DDBJ databases">
        <title>Genome mining for natural products.</title>
        <authorList>
            <person name="Zhang B."/>
            <person name="Shi J."/>
            <person name="Ge H."/>
        </authorList>
    </citation>
    <scope>NUCLEOTIDE SEQUENCE [LARGE SCALE GENOMIC DNA]</scope>
    <source>
        <strain evidence="1 2">NA06532</strain>
    </source>
</reference>